<dbReference type="Pfam" id="PF18962">
    <property type="entry name" value="Por_Secre_tail"/>
    <property type="match status" value="1"/>
</dbReference>
<proteinExistence type="predicted"/>
<dbReference type="EMBL" id="CP056775">
    <property type="protein sequence ID" value="QRQ99551.1"/>
    <property type="molecule type" value="Genomic_DNA"/>
</dbReference>
<evidence type="ECO:0000313" key="3">
    <source>
        <dbReference type="Proteomes" id="UP000612680"/>
    </source>
</evidence>
<gene>
    <name evidence="2" type="ORF">HWI92_00790</name>
</gene>
<sequence>MNRTFKHSFFIVAGLFVNDAFGQTTPIDQVAPGPHILFEARNIKATNDPAGPTLTFDLYMSASQAYVDYVATNGQDFAFQSCDVAFDVDFGTDGTEISPSVQSIANEATVTNSQVAFINAPVNLAGTSPAGFDTRFKYVVIRTETSDDLTTTPTHVGSVKLTWNAGIVIGTPENGAKIQVRTAATGYDTGPKGSKWGDMSGNSANEIGTSAPTPSVPLPVKLSTFEASKEGKQVNLTWSTTEEVNSDHFDVERSRNGKQWTVINTVKASGDSKAVQNYTASDNAPLSGNNLYRLHMIDKDGSIAYSSIRNVEFDGESLSMYPNPVSNILSIDAGDFAQVSKVRILNANGIEVYQSGAKPQDKVDVSKLSAGMYIVSLKSRNGDEKNYKIVIAR</sequence>
<organism evidence="2 3">
    <name type="scientific">Dyadobacter sandarakinus</name>
    <dbReference type="NCBI Taxonomy" id="2747268"/>
    <lineage>
        <taxon>Bacteria</taxon>
        <taxon>Pseudomonadati</taxon>
        <taxon>Bacteroidota</taxon>
        <taxon>Cytophagia</taxon>
        <taxon>Cytophagales</taxon>
        <taxon>Spirosomataceae</taxon>
        <taxon>Dyadobacter</taxon>
    </lineage>
</organism>
<accession>A0ABX7I0J9</accession>
<dbReference type="Gene3D" id="2.60.40.10">
    <property type="entry name" value="Immunoglobulins"/>
    <property type="match status" value="1"/>
</dbReference>
<protein>
    <submittedName>
        <fullName evidence="2">T9SS type A sorting domain-containing protein</fullName>
    </submittedName>
</protein>
<reference evidence="2 3" key="1">
    <citation type="submission" date="2020-06" db="EMBL/GenBank/DDBJ databases">
        <title>Dyadobacter sandarakinus sp. nov., isolated from the soil of the Arctic Yellow River Station.</title>
        <authorList>
            <person name="Zhang Y."/>
            <person name="Peng F."/>
        </authorList>
    </citation>
    <scope>NUCLEOTIDE SEQUENCE [LARGE SCALE GENOMIC DNA]</scope>
    <source>
        <strain evidence="2 3">Q3-56</strain>
    </source>
</reference>
<name>A0ABX7I0J9_9BACT</name>
<feature type="domain" description="Secretion system C-terminal sorting" evidence="1">
    <location>
        <begin position="320"/>
        <end position="391"/>
    </location>
</feature>
<dbReference type="Proteomes" id="UP000612680">
    <property type="component" value="Chromosome"/>
</dbReference>
<dbReference type="NCBIfam" id="TIGR04183">
    <property type="entry name" value="Por_Secre_tail"/>
    <property type="match status" value="1"/>
</dbReference>
<dbReference type="InterPro" id="IPR026444">
    <property type="entry name" value="Secre_tail"/>
</dbReference>
<evidence type="ECO:0000259" key="1">
    <source>
        <dbReference type="Pfam" id="PF18962"/>
    </source>
</evidence>
<keyword evidence="3" id="KW-1185">Reference proteome</keyword>
<evidence type="ECO:0000313" key="2">
    <source>
        <dbReference type="EMBL" id="QRQ99551.1"/>
    </source>
</evidence>
<dbReference type="RefSeq" id="WP_204660312.1">
    <property type="nucleotide sequence ID" value="NZ_CP056775.1"/>
</dbReference>
<dbReference type="InterPro" id="IPR013783">
    <property type="entry name" value="Ig-like_fold"/>
</dbReference>